<dbReference type="InterPro" id="IPR005025">
    <property type="entry name" value="FMN_Rdtase-like_dom"/>
</dbReference>
<protein>
    <submittedName>
        <fullName evidence="2">NAD(P)H-dependent FMN reductase</fullName>
    </submittedName>
</protein>
<dbReference type="OrthoDB" id="9812295at2"/>
<feature type="domain" description="NADPH-dependent FMN reductase-like" evidence="1">
    <location>
        <begin position="1"/>
        <end position="145"/>
    </location>
</feature>
<keyword evidence="3" id="KW-1185">Reference proteome</keyword>
<dbReference type="RefSeq" id="WP_143022153.1">
    <property type="nucleotide sequence ID" value="NZ_FNFB01000015.1"/>
</dbReference>
<name>A0A1G9H0W4_9ACTN</name>
<dbReference type="Pfam" id="PF03358">
    <property type="entry name" value="FMN_red"/>
    <property type="match status" value="1"/>
</dbReference>
<dbReference type="AlphaFoldDB" id="A0A1G9H0W4"/>
<accession>A0A1G9H0W4</accession>
<dbReference type="GO" id="GO:0005829">
    <property type="term" value="C:cytosol"/>
    <property type="evidence" value="ECO:0007669"/>
    <property type="project" value="TreeGrafter"/>
</dbReference>
<dbReference type="PANTHER" id="PTHR30543">
    <property type="entry name" value="CHROMATE REDUCTASE"/>
    <property type="match status" value="1"/>
</dbReference>
<dbReference type="GO" id="GO:0010181">
    <property type="term" value="F:FMN binding"/>
    <property type="evidence" value="ECO:0007669"/>
    <property type="project" value="TreeGrafter"/>
</dbReference>
<evidence type="ECO:0000313" key="3">
    <source>
        <dbReference type="Proteomes" id="UP000198683"/>
    </source>
</evidence>
<dbReference type="STRING" id="683260.SAMN05421874_11546"/>
<organism evidence="2 3">
    <name type="scientific">Nonomuraea maritima</name>
    <dbReference type="NCBI Taxonomy" id="683260"/>
    <lineage>
        <taxon>Bacteria</taxon>
        <taxon>Bacillati</taxon>
        <taxon>Actinomycetota</taxon>
        <taxon>Actinomycetes</taxon>
        <taxon>Streptosporangiales</taxon>
        <taxon>Streptosporangiaceae</taxon>
        <taxon>Nonomuraea</taxon>
    </lineage>
</organism>
<dbReference type="EMBL" id="FNFB01000015">
    <property type="protein sequence ID" value="SDL06580.1"/>
    <property type="molecule type" value="Genomic_DNA"/>
</dbReference>
<dbReference type="SUPFAM" id="SSF52218">
    <property type="entry name" value="Flavoproteins"/>
    <property type="match status" value="1"/>
</dbReference>
<dbReference type="InterPro" id="IPR050712">
    <property type="entry name" value="NAD(P)H-dep_reductase"/>
</dbReference>
<dbReference type="InterPro" id="IPR029039">
    <property type="entry name" value="Flavoprotein-like_sf"/>
</dbReference>
<proteinExistence type="predicted"/>
<evidence type="ECO:0000313" key="2">
    <source>
        <dbReference type="EMBL" id="SDL06580.1"/>
    </source>
</evidence>
<dbReference type="GO" id="GO:0016491">
    <property type="term" value="F:oxidoreductase activity"/>
    <property type="evidence" value="ECO:0007669"/>
    <property type="project" value="InterPro"/>
</dbReference>
<dbReference type="Proteomes" id="UP000198683">
    <property type="component" value="Unassembled WGS sequence"/>
</dbReference>
<dbReference type="PANTHER" id="PTHR30543:SF21">
    <property type="entry name" value="NAD(P)H-DEPENDENT FMN REDUCTASE LOT6"/>
    <property type="match status" value="1"/>
</dbReference>
<evidence type="ECO:0000259" key="1">
    <source>
        <dbReference type="Pfam" id="PF03358"/>
    </source>
</evidence>
<gene>
    <name evidence="2" type="ORF">SAMN05421874_11546</name>
</gene>
<dbReference type="Gene3D" id="3.40.50.360">
    <property type="match status" value="1"/>
</dbReference>
<reference evidence="2 3" key="1">
    <citation type="submission" date="2016-10" db="EMBL/GenBank/DDBJ databases">
        <authorList>
            <person name="de Groot N.N."/>
        </authorList>
    </citation>
    <scope>NUCLEOTIDE SEQUENCE [LARGE SCALE GENOMIC DNA]</scope>
    <source>
        <strain evidence="2 3">CGMCC 4.5681</strain>
    </source>
</reference>
<sequence>MKIAIIIGSTRPGRKGEAVARWVHDIAAKRGDAQYEIVDIADFALPHMDEPFPPMMGRYSRPHSHVWAEKIASYDGFVFVTPEYNHAPGGALKNAIDYLFAEWNHKAAAFVGYGASGGVRAVEHLRLILANCAVATVRPQVELSLFHDFAEMTHFTPGAHQEPAVGAMLDELVLWSDALKPIREAKAAV</sequence>